<comment type="subcellular location">
    <subcellularLocation>
        <location evidence="1">Cell membrane</location>
        <topology evidence="1">Multi-pass membrane protein</topology>
    </subcellularLocation>
</comment>
<reference evidence="10" key="1">
    <citation type="submission" date="2020-10" db="EMBL/GenBank/DDBJ databases">
        <authorList>
            <person name="Gilroy R."/>
        </authorList>
    </citation>
    <scope>NUCLEOTIDE SEQUENCE</scope>
    <source>
        <strain evidence="10">ChiSjej5B23-6657</strain>
    </source>
</reference>
<gene>
    <name evidence="10" type="ORF">IAA55_07930</name>
</gene>
<dbReference type="Pfam" id="PF12698">
    <property type="entry name" value="ABC2_membrane_3"/>
    <property type="match status" value="1"/>
</dbReference>
<dbReference type="GO" id="GO:0140359">
    <property type="term" value="F:ABC-type transporter activity"/>
    <property type="evidence" value="ECO:0007669"/>
    <property type="project" value="InterPro"/>
</dbReference>
<evidence type="ECO:0000259" key="9">
    <source>
        <dbReference type="Pfam" id="PF23357"/>
    </source>
</evidence>
<protein>
    <submittedName>
        <fullName evidence="10">Gldg family protein</fullName>
    </submittedName>
</protein>
<dbReference type="EMBL" id="DVHM01000128">
    <property type="protein sequence ID" value="HIR71196.1"/>
    <property type="molecule type" value="Genomic_DNA"/>
</dbReference>
<evidence type="ECO:0000259" key="8">
    <source>
        <dbReference type="Pfam" id="PF12698"/>
    </source>
</evidence>
<evidence type="ECO:0000313" key="11">
    <source>
        <dbReference type="Proteomes" id="UP000823912"/>
    </source>
</evidence>
<name>A0A9D1EAZ7_9FIRM</name>
<feature type="transmembrane region" description="Helical" evidence="6">
    <location>
        <begin position="44"/>
        <end position="69"/>
    </location>
</feature>
<feature type="transmembrane region" description="Helical" evidence="6">
    <location>
        <begin position="156"/>
        <end position="179"/>
    </location>
</feature>
<evidence type="ECO:0000259" key="7">
    <source>
        <dbReference type="Pfam" id="PF09822"/>
    </source>
</evidence>
<evidence type="ECO:0000256" key="5">
    <source>
        <dbReference type="ARBA" id="ARBA00023136"/>
    </source>
</evidence>
<feature type="transmembrane region" description="Helical" evidence="6">
    <location>
        <begin position="242"/>
        <end position="262"/>
    </location>
</feature>
<accession>A0A9D1EAZ7</accession>
<feature type="transmembrane region" description="Helical" evidence="6">
    <location>
        <begin position="212"/>
        <end position="230"/>
    </location>
</feature>
<proteinExistence type="predicted"/>
<sequence>MKAIWKRELTSLFHNVIAWLFLGVTLFLFGLYFFVYNLSYGYPYIAYSLSAISFIFLITVPVLTMRVLAEERRARTDQLLLTSPVSVGKIVFGKFLALATIYTISVLVICIAPVVLLLFGEIPVLETYVAIFGFWLYGLACIAIGEFVSSLTESQVISAVITFALLFGGYMMQSITGLISSSGNLLTRILGCYDLLSPLEDLMSGSFSLTAVVYYLSLIGLCLFLTTQVIQKRRWTVSRRKISLSVFSVGTVAAGMAIVVGLNAGMAMLPETWTSFDVTDQKLYSITDDTREYLDSLDQDVTIYVLSAKDDADDILKKTLTNYEEGSDHITVTYIDPTVNPNFAAQYTDQSVSANSLFVVSGDRSTVISYDDIYEYGTDSSGYYSTVTGYDGEGQITSALQYVTREDMPVFYELTGHDETEISGDFLDVLTKANIELESLDLLQNDAVPADCAALIINGPQSDLSEDDYNKIAAYLEAGGSLFATLDYAAYDQLDRYQKLLADYGISSPGGIVADLDHSYYYQNPYYLLPYVASTDVTGDLTGYSSVFAPFMVGLQVSDDDTYTYTTILSTSDSAVAKTHYSQATSYEAEEGDVEGSFIGGLSLTTGQGGQIYVFGATLMFTDAANDIVSGRNAELFSGVVNGLLAEEDSAQTVVIPVKDYSVSTLTVSANAVLIYGLLWGMLIPIVLIITGIVIWARRRRL</sequence>
<keyword evidence="3 6" id="KW-0812">Transmembrane</keyword>
<keyword evidence="2" id="KW-1003">Cell membrane</keyword>
<dbReference type="AlphaFoldDB" id="A0A9D1EAZ7"/>
<evidence type="ECO:0000256" key="2">
    <source>
        <dbReference type="ARBA" id="ARBA00022475"/>
    </source>
</evidence>
<evidence type="ECO:0000256" key="3">
    <source>
        <dbReference type="ARBA" id="ARBA00022692"/>
    </source>
</evidence>
<dbReference type="Pfam" id="PF23357">
    <property type="entry name" value="DUF7088"/>
    <property type="match status" value="1"/>
</dbReference>
<dbReference type="InterPro" id="IPR013525">
    <property type="entry name" value="ABC2_TM"/>
</dbReference>
<feature type="domain" description="DUF7088" evidence="9">
    <location>
        <begin position="281"/>
        <end position="366"/>
    </location>
</feature>
<evidence type="ECO:0000256" key="4">
    <source>
        <dbReference type="ARBA" id="ARBA00022989"/>
    </source>
</evidence>
<keyword evidence="4 6" id="KW-1133">Transmembrane helix</keyword>
<dbReference type="InterPro" id="IPR019196">
    <property type="entry name" value="ABC_transp_unknown"/>
</dbReference>
<reference evidence="10" key="2">
    <citation type="journal article" date="2021" name="PeerJ">
        <title>Extensive microbial diversity within the chicken gut microbiome revealed by metagenomics and culture.</title>
        <authorList>
            <person name="Gilroy R."/>
            <person name="Ravi A."/>
            <person name="Getino M."/>
            <person name="Pursley I."/>
            <person name="Horton D.L."/>
            <person name="Alikhan N.F."/>
            <person name="Baker D."/>
            <person name="Gharbi K."/>
            <person name="Hall N."/>
            <person name="Watson M."/>
            <person name="Adriaenssens E.M."/>
            <person name="Foster-Nyarko E."/>
            <person name="Jarju S."/>
            <person name="Secka A."/>
            <person name="Antonio M."/>
            <person name="Oren A."/>
            <person name="Chaudhuri R.R."/>
            <person name="La Ragione R."/>
            <person name="Hildebrand F."/>
            <person name="Pallen M.J."/>
        </authorList>
    </citation>
    <scope>NUCLEOTIDE SEQUENCE</scope>
    <source>
        <strain evidence="10">ChiSjej5B23-6657</strain>
    </source>
</reference>
<feature type="transmembrane region" description="Helical" evidence="6">
    <location>
        <begin position="673"/>
        <end position="697"/>
    </location>
</feature>
<feature type="domain" description="ABC-type uncharacterised transport system" evidence="7">
    <location>
        <begin position="425"/>
        <end position="522"/>
    </location>
</feature>
<keyword evidence="5 6" id="KW-0472">Membrane</keyword>
<dbReference type="Pfam" id="PF09822">
    <property type="entry name" value="ABC_transp_aux"/>
    <property type="match status" value="1"/>
</dbReference>
<comment type="caution">
    <text evidence="10">The sequence shown here is derived from an EMBL/GenBank/DDBJ whole genome shotgun (WGS) entry which is preliminary data.</text>
</comment>
<feature type="transmembrane region" description="Helical" evidence="6">
    <location>
        <begin position="90"/>
        <end position="119"/>
    </location>
</feature>
<feature type="domain" description="ABC-2 type transporter transmembrane" evidence="8">
    <location>
        <begin position="43"/>
        <end position="225"/>
    </location>
</feature>
<organism evidence="10 11">
    <name type="scientific">Candidatus Pullilachnospira gallistercoris</name>
    <dbReference type="NCBI Taxonomy" id="2840911"/>
    <lineage>
        <taxon>Bacteria</taxon>
        <taxon>Bacillati</taxon>
        <taxon>Bacillota</taxon>
        <taxon>Clostridia</taxon>
        <taxon>Lachnospirales</taxon>
        <taxon>Lachnospiraceae</taxon>
        <taxon>Lachnospiraceae incertae sedis</taxon>
        <taxon>Candidatus Pullilachnospira</taxon>
    </lineage>
</organism>
<feature type="transmembrane region" description="Helical" evidence="6">
    <location>
        <begin position="125"/>
        <end position="144"/>
    </location>
</feature>
<dbReference type="PANTHER" id="PTHR30294:SF29">
    <property type="entry name" value="MULTIDRUG ABC TRANSPORTER PERMEASE YBHS-RELATED"/>
    <property type="match status" value="1"/>
</dbReference>
<dbReference type="InterPro" id="IPR055396">
    <property type="entry name" value="DUF7088"/>
</dbReference>
<evidence type="ECO:0000256" key="6">
    <source>
        <dbReference type="SAM" id="Phobius"/>
    </source>
</evidence>
<dbReference type="InterPro" id="IPR051449">
    <property type="entry name" value="ABC-2_transporter_component"/>
</dbReference>
<feature type="transmembrane region" description="Helical" evidence="6">
    <location>
        <begin position="12"/>
        <end position="38"/>
    </location>
</feature>
<evidence type="ECO:0000313" key="10">
    <source>
        <dbReference type="EMBL" id="HIR71196.1"/>
    </source>
</evidence>
<evidence type="ECO:0000256" key="1">
    <source>
        <dbReference type="ARBA" id="ARBA00004651"/>
    </source>
</evidence>
<dbReference type="Proteomes" id="UP000823912">
    <property type="component" value="Unassembled WGS sequence"/>
</dbReference>
<dbReference type="PANTHER" id="PTHR30294">
    <property type="entry name" value="MEMBRANE COMPONENT OF ABC TRANSPORTER YHHJ-RELATED"/>
    <property type="match status" value="1"/>
</dbReference>
<dbReference type="GO" id="GO:0005886">
    <property type="term" value="C:plasma membrane"/>
    <property type="evidence" value="ECO:0007669"/>
    <property type="project" value="UniProtKB-SubCell"/>
</dbReference>